<dbReference type="EMBL" id="MT144705">
    <property type="protein sequence ID" value="QJH97861.1"/>
    <property type="molecule type" value="Genomic_DNA"/>
</dbReference>
<accession>A0A6H1ZDV9</accession>
<dbReference type="EMBL" id="MT143990">
    <property type="protein sequence ID" value="QJA45445.1"/>
    <property type="molecule type" value="Genomic_DNA"/>
</dbReference>
<dbReference type="AlphaFoldDB" id="A0A6H1ZDV9"/>
<evidence type="ECO:0000313" key="3">
    <source>
        <dbReference type="EMBL" id="QJH97861.1"/>
    </source>
</evidence>
<keyword evidence="1" id="KW-0175">Coiled coil</keyword>
<protein>
    <submittedName>
        <fullName evidence="2">Uncharacterized protein</fullName>
    </submittedName>
</protein>
<evidence type="ECO:0000256" key="1">
    <source>
        <dbReference type="SAM" id="Coils"/>
    </source>
</evidence>
<gene>
    <name evidence="2" type="ORF">TM448A00237_0051</name>
    <name evidence="3" type="ORF">TM448B01100_0007</name>
</gene>
<feature type="coiled-coil region" evidence="1">
    <location>
        <begin position="60"/>
        <end position="108"/>
    </location>
</feature>
<reference evidence="2" key="1">
    <citation type="submission" date="2020-03" db="EMBL/GenBank/DDBJ databases">
        <title>The deep terrestrial virosphere.</title>
        <authorList>
            <person name="Holmfeldt K."/>
            <person name="Nilsson E."/>
            <person name="Simone D."/>
            <person name="Lopez-Fernandez M."/>
            <person name="Wu X."/>
            <person name="de Brujin I."/>
            <person name="Lundin D."/>
            <person name="Andersson A."/>
            <person name="Bertilsson S."/>
            <person name="Dopson M."/>
        </authorList>
    </citation>
    <scope>NUCLEOTIDE SEQUENCE</scope>
    <source>
        <strain evidence="2">TM448A00237</strain>
        <strain evidence="3">TM448B01100</strain>
    </source>
</reference>
<sequence>MEDKIEEYLDKVKKPTLNKIMAKDIVEIIEKEYAHNLGFTDLMKENINYKEGWENAVAISYEADSKIVKLEKENADLEEKLKILEGHFDALNEDYQDAVKKIKDLEVKLICRNGRILELEEQIKEYELINKHHIDLIGRQEKQIAELKACIEMDIRRVHSQKYLDRDEVEDFVKEIITIAVSTFNDEEGEPIDDLPIQTWEDFEDDFNRIITAICKLALPIINGKDNMGPIKEIQLGVFPFKDKHKDKHIDVYGKDGEILNNKDNI</sequence>
<proteinExistence type="predicted"/>
<organism evidence="2">
    <name type="scientific">viral metagenome</name>
    <dbReference type="NCBI Taxonomy" id="1070528"/>
    <lineage>
        <taxon>unclassified sequences</taxon>
        <taxon>metagenomes</taxon>
        <taxon>organismal metagenomes</taxon>
    </lineage>
</organism>
<evidence type="ECO:0000313" key="2">
    <source>
        <dbReference type="EMBL" id="QJA45445.1"/>
    </source>
</evidence>
<name>A0A6H1ZDV9_9ZZZZ</name>